<geneLocation type="plasmid" evidence="13 14">
    <name>pNXO2</name>
</geneLocation>
<protein>
    <recommendedName>
        <fullName evidence="15">TonB-denpendent receptor</fullName>
    </recommendedName>
</protein>
<name>A0A0F7JTK0_9SPHN</name>
<dbReference type="NCBIfam" id="TIGR01782">
    <property type="entry name" value="TonB-Xanth-Caul"/>
    <property type="match status" value="1"/>
</dbReference>
<accession>A0A0F7JTK0</accession>
<keyword evidence="10" id="KW-0732">Signal</keyword>
<dbReference type="InterPro" id="IPR037066">
    <property type="entry name" value="Plug_dom_sf"/>
</dbReference>
<evidence type="ECO:0008006" key="15">
    <source>
        <dbReference type="Google" id="ProtNLM"/>
    </source>
</evidence>
<dbReference type="Pfam" id="PF07715">
    <property type="entry name" value="Plug"/>
    <property type="match status" value="1"/>
</dbReference>
<comment type="subcellular location">
    <subcellularLocation>
        <location evidence="1 8">Cell outer membrane</location>
        <topology evidence="1 8">Multi-pass membrane protein</topology>
    </subcellularLocation>
</comment>
<evidence type="ECO:0000256" key="8">
    <source>
        <dbReference type="PROSITE-ProRule" id="PRU01360"/>
    </source>
</evidence>
<keyword evidence="6 8" id="KW-0472">Membrane</keyword>
<gene>
    <name evidence="13" type="ORF">NX02_p1580</name>
</gene>
<dbReference type="RefSeq" id="WP_047100403.1">
    <property type="nucleotide sequence ID" value="NZ_CP011450.1"/>
</dbReference>
<dbReference type="AlphaFoldDB" id="A0A0F7JTK0"/>
<dbReference type="InterPro" id="IPR036942">
    <property type="entry name" value="Beta-barrel_TonB_sf"/>
</dbReference>
<dbReference type="InterPro" id="IPR012910">
    <property type="entry name" value="Plug_dom"/>
</dbReference>
<dbReference type="PROSITE" id="PS52016">
    <property type="entry name" value="TONB_DEPENDENT_REC_3"/>
    <property type="match status" value="1"/>
</dbReference>
<dbReference type="GO" id="GO:0009279">
    <property type="term" value="C:cell outer membrane"/>
    <property type="evidence" value="ECO:0007669"/>
    <property type="project" value="UniProtKB-SubCell"/>
</dbReference>
<evidence type="ECO:0000256" key="7">
    <source>
        <dbReference type="ARBA" id="ARBA00023237"/>
    </source>
</evidence>
<keyword evidence="7 8" id="KW-0998">Cell outer membrane</keyword>
<evidence type="ECO:0000259" key="12">
    <source>
        <dbReference type="Pfam" id="PF07715"/>
    </source>
</evidence>
<dbReference type="Gene3D" id="2.170.130.10">
    <property type="entry name" value="TonB-dependent receptor, plug domain"/>
    <property type="match status" value="1"/>
</dbReference>
<keyword evidence="5 9" id="KW-0798">TonB box</keyword>
<dbReference type="PANTHER" id="PTHR40980">
    <property type="entry name" value="PLUG DOMAIN-CONTAINING PROTEIN"/>
    <property type="match status" value="1"/>
</dbReference>
<evidence type="ECO:0000256" key="3">
    <source>
        <dbReference type="ARBA" id="ARBA00022452"/>
    </source>
</evidence>
<evidence type="ECO:0000313" key="13">
    <source>
        <dbReference type="EMBL" id="AKH18957.1"/>
    </source>
</evidence>
<proteinExistence type="inferred from homology"/>
<comment type="similarity">
    <text evidence="8 9">Belongs to the TonB-dependent receptor family.</text>
</comment>
<keyword evidence="13" id="KW-0614">Plasmid</keyword>
<dbReference type="OrthoDB" id="5476657at2"/>
<dbReference type="InterPro" id="IPR010104">
    <property type="entry name" value="TonB_rcpt_bac"/>
</dbReference>
<feature type="domain" description="TonB-dependent receptor-like beta-barrel" evidence="11">
    <location>
        <begin position="456"/>
        <end position="936"/>
    </location>
</feature>
<evidence type="ECO:0000259" key="11">
    <source>
        <dbReference type="Pfam" id="PF00593"/>
    </source>
</evidence>
<feature type="chain" id="PRO_5002517711" description="TonB-denpendent receptor" evidence="10">
    <location>
        <begin position="26"/>
        <end position="970"/>
    </location>
</feature>
<dbReference type="EMBL" id="CP011450">
    <property type="protein sequence ID" value="AKH18957.1"/>
    <property type="molecule type" value="Genomic_DNA"/>
</dbReference>
<feature type="domain" description="TonB-dependent receptor plug" evidence="12">
    <location>
        <begin position="63"/>
        <end position="177"/>
    </location>
</feature>
<evidence type="ECO:0000256" key="4">
    <source>
        <dbReference type="ARBA" id="ARBA00022692"/>
    </source>
</evidence>
<organism evidence="13 14">
    <name type="scientific">Sphingomonas sanxanigenens DSM 19645 = NX02</name>
    <dbReference type="NCBI Taxonomy" id="1123269"/>
    <lineage>
        <taxon>Bacteria</taxon>
        <taxon>Pseudomonadati</taxon>
        <taxon>Pseudomonadota</taxon>
        <taxon>Alphaproteobacteria</taxon>
        <taxon>Sphingomonadales</taxon>
        <taxon>Sphingomonadaceae</taxon>
        <taxon>Sphingomonas</taxon>
    </lineage>
</organism>
<dbReference type="InterPro" id="IPR039426">
    <property type="entry name" value="TonB-dep_rcpt-like"/>
</dbReference>
<sequence length="970" mass="104966">MRNSFAASVSAWAMICGIGAAPAFGQTQMPPDDAAAASSPADEMEAIVVTGFRSSLAESLRLKREQSGVTDTIVAEDIGKFPDANLAESMQRVPGVALQRGDGGEGRAITVRGLGPIFTRTRVNGMEANSGVGGSDVQGTSGRSRGFDFNVFASEIFQNLTVRKTYSADTQEGSLGATVDLNAPHPLDYKDDFVLVGSAKVSYNDLNEDAGPRLAGLVSTKLADGTIGILFSAAYTQRRTREEGYSPANVLNAASDGGFCSPIGYAPRNPVDNALKGTDALNCATGIPRTSDPEAYATVVGADAHMPRLPRYFRSDQNYKRLGLTGSLQWQPTDRTLISLDGLYARYKVNRVDDFFMGLSFGRGVGNNGKPHTSILDAEVSDDGTVQYGLFNGVDVASVTTQDIYTTTFKQATLTAKHEFSDWFEADALVGFGRTDFKEPTRNDVRMDANNVNGFSFDFRNRGSIPLIDYGIDITDPGNFAFGPALADGTVRGSFSGRKVFTQFDNRQFGLNLLFKPLESLHIRVGGEYRRSAFDSAELGRAGPISAFVPALPVGTTLAGLTTMVGGFGKGLPGDLPNGWVKPDYDKFNDLFDFDSNTGGFTFSGADTGTSLGGNYAIREEVKGAYAQAEFDTEALPFRVRGNIGLRYVHTQQRSFGYVTLASPINGQGFTPVAVERSYDDWLPSLNLTADVTDKLLLRVSAAKVMARPDLGQLSPSGGFNPTIRTISVGNALLDPIRANTLDLSAEWYFGSGSLLSVGYFYKDIKTYIQSLQRIIPFTETGLPVELLAGSQATPQDLFTVTNLSNTKGGPIKGVEVNFQQQFRFLPSVLANTGVLLNYTHVTSEIEYILNATTGVTTREPLVGMSKNQVNATLYYEDDKFSIRGSANYRSKFVRAVPSIGTGSDIDLGKSTLYVDFSASYAINDRFRVSLEATNLTDEHQVLYVDSVRRDTLYDSHFGRTYTLGVAYRY</sequence>
<feature type="signal peptide" evidence="10">
    <location>
        <begin position="1"/>
        <end position="25"/>
    </location>
</feature>
<keyword evidence="2 8" id="KW-0813">Transport</keyword>
<dbReference type="Pfam" id="PF00593">
    <property type="entry name" value="TonB_dep_Rec_b-barrel"/>
    <property type="match status" value="1"/>
</dbReference>
<dbReference type="PANTHER" id="PTHR40980:SF3">
    <property type="entry name" value="TONB-DEPENDENT RECEPTOR-LIKE BETA-BARREL DOMAIN-CONTAINING PROTEIN"/>
    <property type="match status" value="1"/>
</dbReference>
<evidence type="ECO:0000256" key="2">
    <source>
        <dbReference type="ARBA" id="ARBA00022448"/>
    </source>
</evidence>
<reference evidence="13 14" key="1">
    <citation type="submission" date="2015-05" db="EMBL/GenBank/DDBJ databases">
        <title>Plasmid of Sphingomonas sanxanigenens NX02.</title>
        <authorList>
            <person name="Huang H."/>
            <person name="Ma T."/>
        </authorList>
    </citation>
    <scope>NUCLEOTIDE SEQUENCE [LARGE SCALE GENOMIC DNA]</scope>
    <source>
        <strain evidence="13 14">NX02</strain>
        <plasmid evidence="14">Plasmid pNXO2</plasmid>
    </source>
</reference>
<keyword evidence="14" id="KW-1185">Reference proteome</keyword>
<dbReference type="Gene3D" id="2.40.170.20">
    <property type="entry name" value="TonB-dependent receptor, beta-barrel domain"/>
    <property type="match status" value="1"/>
</dbReference>
<evidence type="ECO:0000256" key="9">
    <source>
        <dbReference type="RuleBase" id="RU003357"/>
    </source>
</evidence>
<dbReference type="InterPro" id="IPR000531">
    <property type="entry name" value="Beta-barrel_TonB"/>
</dbReference>
<dbReference type="SUPFAM" id="SSF56935">
    <property type="entry name" value="Porins"/>
    <property type="match status" value="1"/>
</dbReference>
<evidence type="ECO:0000313" key="14">
    <source>
        <dbReference type="Proteomes" id="UP000018851"/>
    </source>
</evidence>
<evidence type="ECO:0000256" key="10">
    <source>
        <dbReference type="SAM" id="SignalP"/>
    </source>
</evidence>
<keyword evidence="3 8" id="KW-1134">Transmembrane beta strand</keyword>
<evidence type="ECO:0000256" key="6">
    <source>
        <dbReference type="ARBA" id="ARBA00023136"/>
    </source>
</evidence>
<dbReference type="CDD" id="cd01347">
    <property type="entry name" value="ligand_gated_channel"/>
    <property type="match status" value="1"/>
</dbReference>
<keyword evidence="4 8" id="KW-0812">Transmembrane</keyword>
<dbReference type="KEGG" id="ssan:NX02_p1580"/>
<evidence type="ECO:0000256" key="1">
    <source>
        <dbReference type="ARBA" id="ARBA00004571"/>
    </source>
</evidence>
<evidence type="ECO:0000256" key="5">
    <source>
        <dbReference type="ARBA" id="ARBA00023077"/>
    </source>
</evidence>
<dbReference type="Proteomes" id="UP000018851">
    <property type="component" value="Plasmid pNXO2"/>
</dbReference>